<organism evidence="1 2">
    <name type="scientific">Morchella conica CCBAS932</name>
    <dbReference type="NCBI Taxonomy" id="1392247"/>
    <lineage>
        <taxon>Eukaryota</taxon>
        <taxon>Fungi</taxon>
        <taxon>Dikarya</taxon>
        <taxon>Ascomycota</taxon>
        <taxon>Pezizomycotina</taxon>
        <taxon>Pezizomycetes</taxon>
        <taxon>Pezizales</taxon>
        <taxon>Morchellaceae</taxon>
        <taxon>Morchella</taxon>
    </lineage>
</organism>
<accession>A0A3N4KXU3</accession>
<dbReference type="EMBL" id="ML119119">
    <property type="protein sequence ID" value="RPB14239.1"/>
    <property type="molecule type" value="Genomic_DNA"/>
</dbReference>
<dbReference type="Pfam" id="PF17110">
    <property type="entry name" value="TFB6"/>
    <property type="match status" value="1"/>
</dbReference>
<dbReference type="STRING" id="1392247.A0A3N4KXU3"/>
<evidence type="ECO:0000313" key="1">
    <source>
        <dbReference type="EMBL" id="RPB14239.1"/>
    </source>
</evidence>
<keyword evidence="2" id="KW-1185">Reference proteome</keyword>
<dbReference type="PANTHER" id="PTHR37781:SF1">
    <property type="entry name" value="ADR380WP"/>
    <property type="match status" value="1"/>
</dbReference>
<dbReference type="GO" id="GO:0005675">
    <property type="term" value="C:transcription factor TFIIH holo complex"/>
    <property type="evidence" value="ECO:0007669"/>
    <property type="project" value="TreeGrafter"/>
</dbReference>
<gene>
    <name evidence="1" type="ORF">P167DRAFT_534470</name>
</gene>
<dbReference type="OrthoDB" id="2567806at2759"/>
<dbReference type="InParanoid" id="A0A3N4KXU3"/>
<dbReference type="Proteomes" id="UP000277580">
    <property type="component" value="Unassembled WGS sequence"/>
</dbReference>
<dbReference type="PANTHER" id="PTHR37781">
    <property type="entry name" value="TFIIH COMPLEX SUBUNIT"/>
    <property type="match status" value="1"/>
</dbReference>
<dbReference type="AlphaFoldDB" id="A0A3N4KXU3"/>
<name>A0A3N4KXU3_9PEZI</name>
<evidence type="ECO:0000313" key="2">
    <source>
        <dbReference type="Proteomes" id="UP000277580"/>
    </source>
</evidence>
<dbReference type="InterPro" id="IPR031349">
    <property type="entry name" value="Tfb6"/>
</dbReference>
<proteinExistence type="predicted"/>
<reference evidence="1 2" key="1">
    <citation type="journal article" date="2018" name="Nat. Ecol. Evol.">
        <title>Pezizomycetes genomes reveal the molecular basis of ectomycorrhizal truffle lifestyle.</title>
        <authorList>
            <person name="Murat C."/>
            <person name="Payen T."/>
            <person name="Noel B."/>
            <person name="Kuo A."/>
            <person name="Morin E."/>
            <person name="Chen J."/>
            <person name="Kohler A."/>
            <person name="Krizsan K."/>
            <person name="Balestrini R."/>
            <person name="Da Silva C."/>
            <person name="Montanini B."/>
            <person name="Hainaut M."/>
            <person name="Levati E."/>
            <person name="Barry K.W."/>
            <person name="Belfiori B."/>
            <person name="Cichocki N."/>
            <person name="Clum A."/>
            <person name="Dockter R.B."/>
            <person name="Fauchery L."/>
            <person name="Guy J."/>
            <person name="Iotti M."/>
            <person name="Le Tacon F."/>
            <person name="Lindquist E.A."/>
            <person name="Lipzen A."/>
            <person name="Malagnac F."/>
            <person name="Mello A."/>
            <person name="Molinier V."/>
            <person name="Miyauchi S."/>
            <person name="Poulain J."/>
            <person name="Riccioni C."/>
            <person name="Rubini A."/>
            <person name="Sitrit Y."/>
            <person name="Splivallo R."/>
            <person name="Traeger S."/>
            <person name="Wang M."/>
            <person name="Zifcakova L."/>
            <person name="Wipf D."/>
            <person name="Zambonelli A."/>
            <person name="Paolocci F."/>
            <person name="Nowrousian M."/>
            <person name="Ottonello S."/>
            <person name="Baldrian P."/>
            <person name="Spatafora J.W."/>
            <person name="Henrissat B."/>
            <person name="Nagy L.G."/>
            <person name="Aury J.M."/>
            <person name="Wincker P."/>
            <person name="Grigoriev I.V."/>
            <person name="Bonfante P."/>
            <person name="Martin F.M."/>
        </authorList>
    </citation>
    <scope>NUCLEOTIDE SEQUENCE [LARGE SCALE GENOMIC DNA]</scope>
    <source>
        <strain evidence="1 2">CCBAS932</strain>
    </source>
</reference>
<protein>
    <submittedName>
        <fullName evidence="1">Uncharacterized protein</fullName>
    </submittedName>
</protein>
<sequence>MANSFNDYLASFPPDLKVTLRLLDTFDRCFYTLITGTSTDLSIPLPPAFSVSQMNMTEKVRLRSMIERTRLHVVKLLESGRGALDSLTENARNFGERNEQTDIDTENETKVDGRGSYADDEELEIEVSKVYERCMVQLGEGLKTVG</sequence>